<name>A0ABS6SXT4_9RHOB</name>
<organism evidence="3 4">
    <name type="scientific">Maritimibacter dapengensis</name>
    <dbReference type="NCBI Taxonomy" id="2836868"/>
    <lineage>
        <taxon>Bacteria</taxon>
        <taxon>Pseudomonadati</taxon>
        <taxon>Pseudomonadota</taxon>
        <taxon>Alphaproteobacteria</taxon>
        <taxon>Rhodobacterales</taxon>
        <taxon>Roseobacteraceae</taxon>
        <taxon>Maritimibacter</taxon>
    </lineage>
</organism>
<keyword evidence="1" id="KW-0046">Antibiotic resistance</keyword>
<dbReference type="PANTHER" id="PTHR31438">
    <property type="entry name" value="LYSINE N-ACYLTRANSFERASE C17G9.06C-RELATED"/>
    <property type="match status" value="1"/>
</dbReference>
<dbReference type="EC" id="2.3.1.-" evidence="3"/>
<reference evidence="3 4" key="1">
    <citation type="submission" date="2021-05" db="EMBL/GenBank/DDBJ databases">
        <title>Culturable bacteria isolated from Daya Bay.</title>
        <authorList>
            <person name="Zheng W."/>
            <person name="Yu S."/>
            <person name="Huang Y."/>
        </authorList>
    </citation>
    <scope>NUCLEOTIDE SEQUENCE [LARGE SCALE GENOMIC DNA]</scope>
    <source>
        <strain evidence="3 4">DP4N28-5</strain>
    </source>
</reference>
<comment type="caution">
    <text evidence="3">The sequence shown here is derived from an EMBL/GenBank/DDBJ whole genome shotgun (WGS) entry which is preliminary data.</text>
</comment>
<dbReference type="EMBL" id="JAHUZE010000001">
    <property type="protein sequence ID" value="MBV7377535.1"/>
    <property type="molecule type" value="Genomic_DNA"/>
</dbReference>
<keyword evidence="3" id="KW-0012">Acyltransferase</keyword>
<dbReference type="RefSeq" id="WP_218390416.1">
    <property type="nucleotide sequence ID" value="NZ_JAHUZE010000001.1"/>
</dbReference>
<sequence>MTRYDFRLVVDDDMQMLRDWLARPHVAEWWDDDDDDPLDEDIPEGGDIRKWVVSLDGEPIAYLQDYRVHAWDDHPFSFLDPGARGIDMYIGPADFIGCGHGSAMVRQHALRLIDEGAPQVAIDPHPDNIRAVRAYENAGFEIVGPARNSPWGRFVPMVFRGAAPSDAGT</sequence>
<dbReference type="InterPro" id="IPR000182">
    <property type="entry name" value="GNAT_dom"/>
</dbReference>
<keyword evidence="4" id="KW-1185">Reference proteome</keyword>
<evidence type="ECO:0000259" key="2">
    <source>
        <dbReference type="PROSITE" id="PS51186"/>
    </source>
</evidence>
<evidence type="ECO:0000313" key="3">
    <source>
        <dbReference type="EMBL" id="MBV7377535.1"/>
    </source>
</evidence>
<accession>A0ABS6SXT4</accession>
<keyword evidence="3" id="KW-0808">Transferase</keyword>
<gene>
    <name evidence="3" type="ORF">KJP28_01260</name>
</gene>
<feature type="domain" description="N-acetyltransferase" evidence="2">
    <location>
        <begin position="4"/>
        <end position="162"/>
    </location>
</feature>
<evidence type="ECO:0000256" key="1">
    <source>
        <dbReference type="ARBA" id="ARBA00023251"/>
    </source>
</evidence>
<dbReference type="PANTHER" id="PTHR31438:SF1">
    <property type="entry name" value="LYSINE N-ACYLTRANSFERASE C17G9.06C-RELATED"/>
    <property type="match status" value="1"/>
</dbReference>
<dbReference type="Pfam" id="PF13523">
    <property type="entry name" value="Acetyltransf_8"/>
    <property type="match status" value="1"/>
</dbReference>
<protein>
    <submittedName>
        <fullName evidence="3">GNAT family N-acetyltransferase</fullName>
        <ecNumber evidence="3">2.3.1.-</ecNumber>
    </submittedName>
</protein>
<dbReference type="GO" id="GO:0016746">
    <property type="term" value="F:acyltransferase activity"/>
    <property type="evidence" value="ECO:0007669"/>
    <property type="project" value="UniProtKB-KW"/>
</dbReference>
<proteinExistence type="predicted"/>
<evidence type="ECO:0000313" key="4">
    <source>
        <dbReference type="Proteomes" id="UP000756530"/>
    </source>
</evidence>
<dbReference type="PROSITE" id="PS51186">
    <property type="entry name" value="GNAT"/>
    <property type="match status" value="1"/>
</dbReference>
<dbReference type="Proteomes" id="UP000756530">
    <property type="component" value="Unassembled WGS sequence"/>
</dbReference>